<dbReference type="Proteomes" id="UP000037482">
    <property type="component" value="Unassembled WGS sequence"/>
</dbReference>
<evidence type="ECO:0000313" key="7">
    <source>
        <dbReference type="Proteomes" id="UP000185770"/>
    </source>
</evidence>
<dbReference type="AlphaFoldDB" id="A0A086FCG3"/>
<feature type="region of interest" description="Disordered" evidence="1">
    <location>
        <begin position="26"/>
        <end position="60"/>
    </location>
</feature>
<dbReference type="PROSITE" id="PS51257">
    <property type="entry name" value="PROKAR_LIPOPROTEIN"/>
    <property type="match status" value="1"/>
</dbReference>
<evidence type="ECO:0000313" key="4">
    <source>
        <dbReference type="EMBL" id="PNO70420.1"/>
    </source>
</evidence>
<dbReference type="Proteomes" id="UP000030378">
    <property type="component" value="Unassembled WGS sequence"/>
</dbReference>
<evidence type="ECO:0000313" key="3">
    <source>
        <dbReference type="EMBL" id="OKB68268.1"/>
    </source>
</evidence>
<protein>
    <recommendedName>
        <fullName evidence="8">Lipoprotein</fullName>
    </recommendedName>
</protein>
<gene>
    <name evidence="2" type="ORF">AB868_03105</name>
    <name evidence="3" type="ORF">BHU62_02005</name>
    <name evidence="4" type="ORF">MC70_010545</name>
</gene>
<dbReference type="EMBL" id="JTBC02000002">
    <property type="protein sequence ID" value="PNO70420.1"/>
    <property type="molecule type" value="Genomic_DNA"/>
</dbReference>
<reference evidence="4" key="4">
    <citation type="submission" date="2017-12" db="EMBL/GenBank/DDBJ databases">
        <title>FDA dAtabase for Regulatory Grade micrObial Sequences (FDA-ARGOS): Supporting development and validation of Infectious Disease Dx tests.</title>
        <authorList>
            <person name="Campos J."/>
            <person name="Goldberg B."/>
            <person name="Tallon L.J."/>
            <person name="Sadzewicz L."/>
            <person name="Sengamalay N."/>
            <person name="Ott S."/>
            <person name="Godinez A."/>
            <person name="Nagaraj S."/>
            <person name="Vavikolanu K."/>
            <person name="Vyas G."/>
            <person name="Nadendla S."/>
            <person name="Aluvathingal J."/>
            <person name="Geyer C."/>
            <person name="Nandy P."/>
            <person name="Hobson J."/>
            <person name="Sichtig H."/>
        </authorList>
    </citation>
    <scope>NUCLEOTIDE SEQUENCE</scope>
    <source>
        <strain evidence="4">FDAARGOS_79</strain>
    </source>
</reference>
<dbReference type="EMBL" id="MJAO01000002">
    <property type="protein sequence ID" value="OKB68268.1"/>
    <property type="molecule type" value="Genomic_DNA"/>
</dbReference>
<reference evidence="5" key="3">
    <citation type="submission" date="2017-12" db="EMBL/GenBank/DDBJ databases">
        <title>FDA dAtabase for Regulatory Grade micrObial Sequences (FDA-ARGOS): Supporting development and validation of Infectious Disease Dx tests.</title>
        <authorList>
            <person name="Campos J."/>
            <person name="Goldberg B."/>
            <person name="Tallon L."/>
            <person name="Sadzewicz L."/>
            <person name="Sengamalay N."/>
            <person name="Ott S."/>
            <person name="Godinez A."/>
            <person name="Nagaraj S."/>
            <person name="Vavikolanu K."/>
            <person name="Vyas G."/>
            <person name="Nadendla S."/>
            <person name="Aluvathingal J."/>
            <person name="Geyer C."/>
            <person name="Nandy P."/>
            <person name="Hobson J."/>
            <person name="Sichtig H."/>
        </authorList>
    </citation>
    <scope>NUCLEOTIDE SEQUENCE [LARGE SCALE GENOMIC DNA]</scope>
    <source>
        <strain evidence="5">FDAARGOS_79</strain>
    </source>
</reference>
<comment type="caution">
    <text evidence="3">The sequence shown here is derived from an EMBL/GenBank/DDBJ whole genome shotgun (WGS) entry which is preliminary data.</text>
</comment>
<evidence type="ECO:0000313" key="2">
    <source>
        <dbReference type="EMBL" id="KMU52351.1"/>
    </source>
</evidence>
<feature type="compositionally biased region" description="Polar residues" evidence="1">
    <location>
        <begin position="38"/>
        <end position="60"/>
    </location>
</feature>
<accession>A0A656VK09</accession>
<evidence type="ECO:0000313" key="5">
    <source>
        <dbReference type="Proteomes" id="UP000030378"/>
    </source>
</evidence>
<sequence>MEDGEMKKIILVFLMLMLSGCIGGGGGPSNAPSASPNEPYTCTKSSANSDCSQSVEPSMY</sequence>
<dbReference type="PATRIC" id="fig|615.101.peg.4603"/>
<evidence type="ECO:0000313" key="6">
    <source>
        <dbReference type="Proteomes" id="UP000037482"/>
    </source>
</evidence>
<proteinExistence type="predicted"/>
<evidence type="ECO:0008006" key="8">
    <source>
        <dbReference type="Google" id="ProtNLM"/>
    </source>
</evidence>
<evidence type="ECO:0000256" key="1">
    <source>
        <dbReference type="SAM" id="MobiDB-lite"/>
    </source>
</evidence>
<reference evidence="2 6" key="1">
    <citation type="submission" date="2015-06" db="EMBL/GenBank/DDBJ databases">
        <title>Draft Genome of Serratia marcescens Strain AH0650_Sm1.</title>
        <authorList>
            <person name="Wan Y."/>
            <person name="Gorrie C."/>
            <person name="Holt K."/>
        </authorList>
    </citation>
    <scope>NUCLEOTIDE SEQUENCE [LARGE SCALE GENOMIC DNA]</scope>
    <source>
        <strain evidence="2 6">AH0650_Sm1</strain>
    </source>
</reference>
<accession>A0A086FCG3</accession>
<dbReference type="RefSeq" id="WP_025302909.1">
    <property type="nucleotide sequence ID" value="NZ_JACEZW010000001.1"/>
</dbReference>
<reference evidence="3 7" key="2">
    <citation type="submission" date="2016-09" db="EMBL/GenBank/DDBJ databases">
        <title>Serratia marcescens MSU-97 and epiphytic antimycotic-producing bacteria.</title>
        <authorList>
            <person name="Matilla M.A."/>
        </authorList>
    </citation>
    <scope>NUCLEOTIDE SEQUENCE [LARGE SCALE GENOMIC DNA]</scope>
    <source>
        <strain evidence="3 7">MSU-97</strain>
    </source>
</reference>
<name>A0A086FCG3_SERMA</name>
<organism evidence="3 7">
    <name type="scientific">Serratia marcescens</name>
    <dbReference type="NCBI Taxonomy" id="615"/>
    <lineage>
        <taxon>Bacteria</taxon>
        <taxon>Pseudomonadati</taxon>
        <taxon>Pseudomonadota</taxon>
        <taxon>Gammaproteobacteria</taxon>
        <taxon>Enterobacterales</taxon>
        <taxon>Yersiniaceae</taxon>
        <taxon>Serratia</taxon>
    </lineage>
</organism>
<dbReference type="EMBL" id="LFJS01000012">
    <property type="protein sequence ID" value="KMU52351.1"/>
    <property type="molecule type" value="Genomic_DNA"/>
</dbReference>
<dbReference type="Proteomes" id="UP000185770">
    <property type="component" value="Unassembled WGS sequence"/>
</dbReference>